<feature type="non-terminal residue" evidence="2">
    <location>
        <position position="1"/>
    </location>
</feature>
<dbReference type="InterPro" id="IPR036929">
    <property type="entry name" value="DsbDN_sf"/>
</dbReference>
<proteinExistence type="predicted"/>
<dbReference type="InterPro" id="IPR028250">
    <property type="entry name" value="DsbDN"/>
</dbReference>
<feature type="domain" description="Thiol:disulfide interchange protein DsbD N-terminal" evidence="1">
    <location>
        <begin position="21"/>
        <end position="135"/>
    </location>
</feature>
<protein>
    <recommendedName>
        <fullName evidence="1">Thiol:disulfide interchange protein DsbD N-terminal domain-containing protein</fullName>
    </recommendedName>
</protein>
<organism evidence="2">
    <name type="scientific">marine metagenome</name>
    <dbReference type="NCBI Taxonomy" id="408172"/>
    <lineage>
        <taxon>unclassified sequences</taxon>
        <taxon>metagenomes</taxon>
        <taxon>ecological metagenomes</taxon>
    </lineage>
</organism>
<dbReference type="Pfam" id="PF11412">
    <property type="entry name" value="DsbD_N"/>
    <property type="match status" value="1"/>
</dbReference>
<gene>
    <name evidence="2" type="ORF">METZ01_LOCUS380523</name>
</gene>
<dbReference type="EMBL" id="UINC01140491">
    <property type="protein sequence ID" value="SVD27669.1"/>
    <property type="molecule type" value="Genomic_DNA"/>
</dbReference>
<dbReference type="AlphaFoldDB" id="A0A382U036"/>
<evidence type="ECO:0000259" key="1">
    <source>
        <dbReference type="Pfam" id="PF11412"/>
    </source>
</evidence>
<sequence length="205" mass="22864">DIKLTVAVHGGRGTIRQGVIRNLVVRFELPAGLHIYGPPVPEGMIATEVQISGPEGFRVMMPELPPTEKLTLADIAELNVWHGTVDLIYPFYATGELASECRPLDAPSVEINVLVRYQACTESECLLPKTESFSLNLKLDVIDIPDISIHRGHGQRRGSYDGTPALRRLLARKARQNPVGVLLFFVKNLWLRLQALTRKLQIQRP</sequence>
<evidence type="ECO:0000313" key="2">
    <source>
        <dbReference type="EMBL" id="SVD27669.1"/>
    </source>
</evidence>
<name>A0A382U036_9ZZZZ</name>
<dbReference type="Gene3D" id="2.60.40.1250">
    <property type="entry name" value="Thiol:disulfide interchange protein DsbD, N-terminal domain"/>
    <property type="match status" value="1"/>
</dbReference>
<reference evidence="2" key="1">
    <citation type="submission" date="2018-05" db="EMBL/GenBank/DDBJ databases">
        <authorList>
            <person name="Lanie J.A."/>
            <person name="Ng W.-L."/>
            <person name="Kazmierczak K.M."/>
            <person name="Andrzejewski T.M."/>
            <person name="Davidsen T.M."/>
            <person name="Wayne K.J."/>
            <person name="Tettelin H."/>
            <person name="Glass J.I."/>
            <person name="Rusch D."/>
            <person name="Podicherti R."/>
            <person name="Tsui H.-C.T."/>
            <person name="Winkler M.E."/>
        </authorList>
    </citation>
    <scope>NUCLEOTIDE SEQUENCE</scope>
</reference>
<accession>A0A382U036</accession>